<dbReference type="Pfam" id="PF01471">
    <property type="entry name" value="PG_binding_1"/>
    <property type="match status" value="1"/>
</dbReference>
<dbReference type="EMBL" id="BLXX01000001">
    <property type="protein sequence ID" value="GFO58333.1"/>
    <property type="molecule type" value="Genomic_DNA"/>
</dbReference>
<dbReference type="GO" id="GO:0016020">
    <property type="term" value="C:membrane"/>
    <property type="evidence" value="ECO:0007669"/>
    <property type="project" value="InterPro"/>
</dbReference>
<comment type="caution">
    <text evidence="3">The sequence shown here is derived from an EMBL/GenBank/DDBJ whole genome shotgun (WGS) entry which is preliminary data.</text>
</comment>
<evidence type="ECO:0000313" key="3">
    <source>
        <dbReference type="EMBL" id="GFO58333.1"/>
    </source>
</evidence>
<dbReference type="PANTHER" id="PTHR35894:SF1">
    <property type="entry name" value="PHOSPHORIBULOKINASE _ URIDINE KINASE FAMILY"/>
    <property type="match status" value="1"/>
</dbReference>
<dbReference type="PANTHER" id="PTHR35894">
    <property type="entry name" value="GENERAL SECRETION PATHWAY PROTEIN A-RELATED"/>
    <property type="match status" value="1"/>
</dbReference>
<dbReference type="Pfam" id="PF13401">
    <property type="entry name" value="AAA_22"/>
    <property type="match status" value="1"/>
</dbReference>
<dbReference type="GO" id="GO:0008233">
    <property type="term" value="F:peptidase activity"/>
    <property type="evidence" value="ECO:0007669"/>
    <property type="project" value="InterPro"/>
</dbReference>
<evidence type="ECO:0000313" key="4">
    <source>
        <dbReference type="Proteomes" id="UP000556026"/>
    </source>
</evidence>
<dbReference type="PROSITE" id="PS50990">
    <property type="entry name" value="PEPTIDASE_C39"/>
    <property type="match status" value="1"/>
</dbReference>
<dbReference type="GO" id="GO:0005524">
    <property type="term" value="F:ATP binding"/>
    <property type="evidence" value="ECO:0007669"/>
    <property type="project" value="InterPro"/>
</dbReference>
<dbReference type="InterPro" id="IPR052026">
    <property type="entry name" value="ExeA_AAA_ATPase_DNA-bind"/>
</dbReference>
<dbReference type="CDD" id="cd00009">
    <property type="entry name" value="AAA"/>
    <property type="match status" value="1"/>
</dbReference>
<protein>
    <submittedName>
        <fullName evidence="3">ATPase AAA</fullName>
    </submittedName>
</protein>
<evidence type="ECO:0000259" key="2">
    <source>
        <dbReference type="PROSITE" id="PS50990"/>
    </source>
</evidence>
<dbReference type="InterPro" id="IPR049945">
    <property type="entry name" value="AAA_22"/>
</dbReference>
<dbReference type="GO" id="GO:0016887">
    <property type="term" value="F:ATP hydrolysis activity"/>
    <property type="evidence" value="ECO:0007669"/>
    <property type="project" value="InterPro"/>
</dbReference>
<dbReference type="InterPro" id="IPR002477">
    <property type="entry name" value="Peptidoglycan-bd-like"/>
</dbReference>
<accession>A0A6V8MET7</accession>
<feature type="domain" description="Peptidase C39" evidence="2">
    <location>
        <begin position="361"/>
        <end position="487"/>
    </location>
</feature>
<organism evidence="3 4">
    <name type="scientific">Geomonas silvestris</name>
    <dbReference type="NCBI Taxonomy" id="2740184"/>
    <lineage>
        <taxon>Bacteria</taxon>
        <taxon>Pseudomonadati</taxon>
        <taxon>Thermodesulfobacteriota</taxon>
        <taxon>Desulfuromonadia</taxon>
        <taxon>Geobacterales</taxon>
        <taxon>Geobacteraceae</taxon>
        <taxon>Geomonas</taxon>
    </lineage>
</organism>
<dbReference type="Gene3D" id="1.10.101.10">
    <property type="entry name" value="PGBD-like superfamily/PGBD"/>
    <property type="match status" value="1"/>
</dbReference>
<dbReference type="SMART" id="SM00382">
    <property type="entry name" value="AAA"/>
    <property type="match status" value="1"/>
</dbReference>
<name>A0A6V8MET7_9BACT</name>
<dbReference type="Gene3D" id="3.90.70.10">
    <property type="entry name" value="Cysteine proteinases"/>
    <property type="match status" value="1"/>
</dbReference>
<dbReference type="AlphaFoldDB" id="A0A6V8MET7"/>
<dbReference type="InterPro" id="IPR003593">
    <property type="entry name" value="AAA+_ATPase"/>
</dbReference>
<sequence length="589" mass="62743">MYWEYFGFKEPPFALTPNPAFLFLSTPHQEAFAHLLFAIESRAGFIELSGEVGTGKTTIIRTLLNQLEHETHRSALIFNPTLSPLGLSREINTEFGLPATSNDLQELHQALNAFLLEENRSGRTVVLVIDEAQNLSVEVLEQLRLISNLETDRSKLIQIVMVGQPELRALLARPELRQLDQRITVRYHLKPMGFADTCDYIRHRIRFAAGGSEPLSFSAGAVRKIFAFSGGLPRLVNVACDRALLLAYTSESREVTPAMAAASLSDLGRDLPRRPSPWGKAGAALALVALLAAAGWSFFSDGYPAGQGAWGLKKGTWSGPGKPDDLATRQPGNAGDRIAALPEAQAPAAAGASAPSAAPQQGNFSKDRALRALAAVPEEENLREALNALLKIWRVPGFDSEPLKGVNFAVLAKTRGMNATRVTGNLEALARLDAPALLQVSVPGGSRVVALTGLGPGTVQVAPALDGQATLSRAELGQVWNGTAYLFWKDFHGIAAGKKPADQAARLKSLQGLLQGAGVYRGALDGVAGSKLTEAVNAFQRREGLAEDGKAKGLTLMLLYRRAGGFFPPTLQRGGAGESSAAPRGKGGA</sequence>
<proteinExistence type="predicted"/>
<dbReference type="InterPro" id="IPR027417">
    <property type="entry name" value="P-loop_NTPase"/>
</dbReference>
<feature type="region of interest" description="Disordered" evidence="1">
    <location>
        <begin position="314"/>
        <end position="334"/>
    </location>
</feature>
<dbReference type="Proteomes" id="UP000556026">
    <property type="component" value="Unassembled WGS sequence"/>
</dbReference>
<dbReference type="InterPro" id="IPR005074">
    <property type="entry name" value="Peptidase_C39"/>
</dbReference>
<evidence type="ECO:0000256" key="1">
    <source>
        <dbReference type="SAM" id="MobiDB-lite"/>
    </source>
</evidence>
<keyword evidence="4" id="KW-1185">Reference proteome</keyword>
<dbReference type="SUPFAM" id="SSF47090">
    <property type="entry name" value="PGBD-like"/>
    <property type="match status" value="1"/>
</dbReference>
<dbReference type="InterPro" id="IPR036366">
    <property type="entry name" value="PGBDSf"/>
</dbReference>
<dbReference type="InterPro" id="IPR036365">
    <property type="entry name" value="PGBD-like_sf"/>
</dbReference>
<feature type="region of interest" description="Disordered" evidence="1">
    <location>
        <begin position="570"/>
        <end position="589"/>
    </location>
</feature>
<dbReference type="SUPFAM" id="SSF52540">
    <property type="entry name" value="P-loop containing nucleoside triphosphate hydrolases"/>
    <property type="match status" value="1"/>
</dbReference>
<dbReference type="RefSeq" id="WP_183353176.1">
    <property type="nucleotide sequence ID" value="NZ_BLXX01000001.1"/>
</dbReference>
<dbReference type="GO" id="GO:0006508">
    <property type="term" value="P:proteolysis"/>
    <property type="evidence" value="ECO:0007669"/>
    <property type="project" value="InterPro"/>
</dbReference>
<dbReference type="Gene3D" id="3.40.50.300">
    <property type="entry name" value="P-loop containing nucleotide triphosphate hydrolases"/>
    <property type="match status" value="1"/>
</dbReference>
<gene>
    <name evidence="3" type="primary">exeA</name>
    <name evidence="3" type="ORF">GMST_06580</name>
</gene>
<reference evidence="4" key="1">
    <citation type="submission" date="2020-06" db="EMBL/GenBank/DDBJ databases">
        <title>Draft genomic sequence of Geomonas sp. Red330.</title>
        <authorList>
            <person name="Itoh H."/>
            <person name="Zhenxing X."/>
            <person name="Ushijima N."/>
            <person name="Masuda Y."/>
            <person name="Shiratori Y."/>
            <person name="Senoo K."/>
        </authorList>
    </citation>
    <scope>NUCLEOTIDE SEQUENCE [LARGE SCALE GENOMIC DNA]</scope>
    <source>
        <strain evidence="4">Red330</strain>
    </source>
</reference>